<dbReference type="EC" id="2.7.7.65" evidence="1"/>
<dbReference type="CDD" id="cd01949">
    <property type="entry name" value="GGDEF"/>
    <property type="match status" value="1"/>
</dbReference>
<name>A0ABS8GDM8_9ALTE</name>
<dbReference type="PANTHER" id="PTHR45138">
    <property type="entry name" value="REGULATORY COMPONENTS OF SENSORY TRANSDUCTION SYSTEM"/>
    <property type="match status" value="1"/>
</dbReference>
<gene>
    <name evidence="3" type="ORF">LJ739_18310</name>
</gene>
<dbReference type="InterPro" id="IPR029787">
    <property type="entry name" value="Nucleotide_cyclase"/>
</dbReference>
<proteinExistence type="predicted"/>
<dbReference type="EMBL" id="JAJEWP010000008">
    <property type="protein sequence ID" value="MCC2618216.1"/>
    <property type="molecule type" value="Genomic_DNA"/>
</dbReference>
<dbReference type="SMART" id="SM00267">
    <property type="entry name" value="GGDEF"/>
    <property type="match status" value="1"/>
</dbReference>
<protein>
    <recommendedName>
        <fullName evidence="1">diguanylate cyclase</fullName>
        <ecNumber evidence="1">2.7.7.65</ecNumber>
    </recommendedName>
</protein>
<organism evidence="3 4">
    <name type="scientific">Fluctibacter halophilus</name>
    <dbReference type="NCBI Taxonomy" id="226011"/>
    <lineage>
        <taxon>Bacteria</taxon>
        <taxon>Pseudomonadati</taxon>
        <taxon>Pseudomonadota</taxon>
        <taxon>Gammaproteobacteria</taxon>
        <taxon>Alteromonadales</taxon>
        <taxon>Alteromonadaceae</taxon>
        <taxon>Fluctibacter</taxon>
    </lineage>
</organism>
<keyword evidence="4" id="KW-1185">Reference proteome</keyword>
<sequence>MSDKSIEQTFENLKKTVPLLIKHHLSAIPTHYALWYTYVANEQPSLNKAIEQALADGGSVSAAKSEALFREFVADEQDMTAWQLRQSMEAMLQELDHSMQDTRSDTQVFKQVMDSTLDDLSKVEKEGWSMQEVMALVRKLVKETQAIRKSTITFNGALQSANQEIQQLRAKLAESEQAALYDALTGLCNRRYFDSEIDSKQGVTPLSIILLDLDHFKQINDNHGHLMGDLVLKAVAKKLQDVCRDTAQVFRYGGEEFAVLMPGSALPTARQLAETMRRSVEKLVVKDRRSGNVLDGITASVGVAERRSKESVEQCIDRADGYLYDAKRLGRNRVMPMSS</sequence>
<dbReference type="InterPro" id="IPR050469">
    <property type="entry name" value="Diguanylate_Cyclase"/>
</dbReference>
<dbReference type="PANTHER" id="PTHR45138:SF2">
    <property type="entry name" value="DIGUANYLATE CYCLASE VDCA"/>
    <property type="match status" value="1"/>
</dbReference>
<feature type="domain" description="GGDEF" evidence="2">
    <location>
        <begin position="204"/>
        <end position="339"/>
    </location>
</feature>
<evidence type="ECO:0000259" key="2">
    <source>
        <dbReference type="PROSITE" id="PS50887"/>
    </source>
</evidence>
<dbReference type="NCBIfam" id="TIGR00254">
    <property type="entry name" value="GGDEF"/>
    <property type="match status" value="1"/>
</dbReference>
<dbReference type="RefSeq" id="WP_229162916.1">
    <property type="nucleotide sequence ID" value="NZ_JAJEWP010000008.1"/>
</dbReference>
<dbReference type="Gene3D" id="3.30.70.270">
    <property type="match status" value="1"/>
</dbReference>
<reference evidence="3 4" key="1">
    <citation type="submission" date="2021-10" db="EMBL/GenBank/DDBJ databases">
        <title>Draft genome of Aestuariibacter halophilus JC2043.</title>
        <authorList>
            <person name="Emsley S.A."/>
            <person name="Pfannmuller K.M."/>
            <person name="Ushijima B."/>
            <person name="Saw J.H."/>
            <person name="Videau P."/>
        </authorList>
    </citation>
    <scope>NUCLEOTIDE SEQUENCE [LARGE SCALE GENOMIC DNA]</scope>
    <source>
        <strain evidence="3 4">JC2043</strain>
    </source>
</reference>
<dbReference type="InterPro" id="IPR043128">
    <property type="entry name" value="Rev_trsase/Diguanyl_cyclase"/>
</dbReference>
<accession>A0ABS8GDM8</accession>
<evidence type="ECO:0000313" key="3">
    <source>
        <dbReference type="EMBL" id="MCC2618216.1"/>
    </source>
</evidence>
<dbReference type="SUPFAM" id="SSF55073">
    <property type="entry name" value="Nucleotide cyclase"/>
    <property type="match status" value="1"/>
</dbReference>
<dbReference type="Proteomes" id="UP001520878">
    <property type="component" value="Unassembled WGS sequence"/>
</dbReference>
<evidence type="ECO:0000256" key="1">
    <source>
        <dbReference type="ARBA" id="ARBA00012528"/>
    </source>
</evidence>
<comment type="caution">
    <text evidence="3">The sequence shown here is derived from an EMBL/GenBank/DDBJ whole genome shotgun (WGS) entry which is preliminary data.</text>
</comment>
<dbReference type="Pfam" id="PF00990">
    <property type="entry name" value="GGDEF"/>
    <property type="match status" value="1"/>
</dbReference>
<dbReference type="PROSITE" id="PS50887">
    <property type="entry name" value="GGDEF"/>
    <property type="match status" value="1"/>
</dbReference>
<dbReference type="InterPro" id="IPR000160">
    <property type="entry name" value="GGDEF_dom"/>
</dbReference>
<evidence type="ECO:0000313" key="4">
    <source>
        <dbReference type="Proteomes" id="UP001520878"/>
    </source>
</evidence>